<dbReference type="GO" id="GO:0030335">
    <property type="term" value="P:positive regulation of cell migration"/>
    <property type="evidence" value="ECO:0007669"/>
    <property type="project" value="Ensembl"/>
</dbReference>
<dbReference type="InterPro" id="IPR038319">
    <property type="entry name" value="Serine_rich_sf"/>
</dbReference>
<dbReference type="InterPro" id="IPR001452">
    <property type="entry name" value="SH3_domain"/>
</dbReference>
<evidence type="ECO:0000256" key="6">
    <source>
        <dbReference type="ARBA" id="ARBA00022553"/>
    </source>
</evidence>
<feature type="region of interest" description="Disordered" evidence="10">
    <location>
        <begin position="383"/>
        <end position="465"/>
    </location>
</feature>
<reference evidence="12" key="3">
    <citation type="submission" date="2025-09" db="UniProtKB">
        <authorList>
            <consortium name="Ensembl"/>
        </authorList>
    </citation>
    <scope>IDENTIFICATION</scope>
</reference>
<dbReference type="Pfam" id="PF14604">
    <property type="entry name" value="SH3_9"/>
    <property type="match status" value="1"/>
</dbReference>
<comment type="subcellular location">
    <subcellularLocation>
        <location evidence="1">Cell junction</location>
        <location evidence="1">Focal adhesion</location>
    </subcellularLocation>
    <subcellularLocation>
        <location evidence="2">Cytoplasm</location>
    </subcellularLocation>
</comment>
<dbReference type="GO" id="GO:0007155">
    <property type="term" value="P:cell adhesion"/>
    <property type="evidence" value="ECO:0007669"/>
    <property type="project" value="UniProtKB-KW"/>
</dbReference>
<name>A0A670I1E2_PODMU</name>
<dbReference type="Gene3D" id="1.20.120.230">
    <property type="entry name" value="Alpha-catenin/vinculin-like"/>
    <property type="match status" value="1"/>
</dbReference>
<keyword evidence="13" id="KW-1185">Reference proteome</keyword>
<dbReference type="Pfam" id="PF08824">
    <property type="entry name" value="Serine_rich"/>
    <property type="match status" value="1"/>
</dbReference>
<dbReference type="Proteomes" id="UP000472272">
    <property type="component" value="Chromosome 6"/>
</dbReference>
<evidence type="ECO:0000256" key="9">
    <source>
        <dbReference type="PROSITE-ProRule" id="PRU00192"/>
    </source>
</evidence>
<evidence type="ECO:0000256" key="4">
    <source>
        <dbReference type="ARBA" id="ARBA00022443"/>
    </source>
</evidence>
<dbReference type="AlphaFoldDB" id="A0A670I1E2"/>
<dbReference type="InterPro" id="IPR037362">
    <property type="entry name" value="CAS_fam"/>
</dbReference>
<dbReference type="SUPFAM" id="SSF50044">
    <property type="entry name" value="SH3-domain"/>
    <property type="match status" value="1"/>
</dbReference>
<dbReference type="InterPro" id="IPR014928">
    <property type="entry name" value="Serine_rich_dom"/>
</dbReference>
<evidence type="ECO:0000313" key="13">
    <source>
        <dbReference type="Proteomes" id="UP000472272"/>
    </source>
</evidence>
<reference evidence="12 13" key="1">
    <citation type="journal article" date="2019" name="Proc. Natl. Acad. Sci. U.S.A.">
        <title>Regulatory changes in pterin and carotenoid genes underlie balanced color polymorphisms in the wall lizard.</title>
        <authorList>
            <person name="Andrade P."/>
            <person name="Pinho C."/>
            <person name="Perez I de Lanuza G."/>
            <person name="Afonso S."/>
            <person name="Brejcha J."/>
            <person name="Rubin C.J."/>
            <person name="Wallerman O."/>
            <person name="Pereira P."/>
            <person name="Sabatino S.J."/>
            <person name="Bellati A."/>
            <person name="Pellitteri-Rosa D."/>
            <person name="Bosakova Z."/>
            <person name="Bunikis I."/>
            <person name="Carretero M.A."/>
            <person name="Feiner N."/>
            <person name="Marsik P."/>
            <person name="Pauperio F."/>
            <person name="Salvi D."/>
            <person name="Soler L."/>
            <person name="While G.M."/>
            <person name="Uller T."/>
            <person name="Font E."/>
            <person name="Andersson L."/>
            <person name="Carneiro M."/>
        </authorList>
    </citation>
    <scope>NUCLEOTIDE SEQUENCE</scope>
</reference>
<dbReference type="GO" id="GO:0005737">
    <property type="term" value="C:cytoplasm"/>
    <property type="evidence" value="ECO:0007669"/>
    <property type="project" value="UniProtKB-SubCell"/>
</dbReference>
<dbReference type="GO" id="GO:0005886">
    <property type="term" value="C:plasma membrane"/>
    <property type="evidence" value="ECO:0007669"/>
    <property type="project" value="TreeGrafter"/>
</dbReference>
<dbReference type="InterPro" id="IPR021901">
    <property type="entry name" value="CAS_C"/>
</dbReference>
<reference evidence="12" key="2">
    <citation type="submission" date="2025-08" db="UniProtKB">
        <authorList>
            <consortium name="Ensembl"/>
        </authorList>
    </citation>
    <scope>IDENTIFICATION</scope>
</reference>
<feature type="compositionally biased region" description="Low complexity" evidence="10">
    <location>
        <begin position="430"/>
        <end position="460"/>
    </location>
</feature>
<dbReference type="GO" id="GO:0007169">
    <property type="term" value="P:cell surface receptor protein tyrosine kinase signaling pathway"/>
    <property type="evidence" value="ECO:0007669"/>
    <property type="project" value="TreeGrafter"/>
</dbReference>
<proteinExistence type="inferred from homology"/>
<dbReference type="GeneID" id="114599664"/>
<sequence length="849" mass="94755">MKVNNTLAKALYDNKAECPDELAFRRGDILTVLDQNLLGSEGWWKCSLHGKQGMAPANRLQLLTTLQAPPSIQPGSPGPPTMPRTVYQVPSGRRPPVPLPIYEKMDGWIMPPPPCSAPYPLTPEVYQVPAMAAILLSEKTQSSSDQHLYTLPRATWASSMERKSDIYDVPSPQHHVFTQGLATPPSSRKGSKLFPSKECYLGTAQQFYDIPLSPEKPRTHTLKESSLENVYVIPTPLSRERDVIERGPQGKHPGPYNTLPNLRKSEWIYDIPVSPEKAGINSALQNRSPNIHAFYDIPPTRLDSGTQKILPTNNEVKLVTSEVYDVPPVQRKLTLPEIPLYDIPSTHEALVQRQNGNYDVPLGALSSMIEKESHQQTVYDIPRGKPVVSSQKKENTQSPNSGDHTYVFPLPHYTDSRRDQDRLSVSSVDSRTSTISTWSSSSTESCSSAASSSAPSSSSEEPPKEATIELEFAIETLTKLQHSVSSSIASLMIFVSSRWRYQEHLEGNLEEIRRAVDHIRVSLGEFLDFARAIEGNSARSSDSKLHARIKKQLNILADSFQMLVETREALNNCKWSLDVLVIEKPQNNPDDLDRFVMIARTIPDDIKRFASIIIANGKLLFRKNCKEKEGKEWRVGAEHEIIKPGAEQRVDSLLRHILDKPKENSPCLEKAKVAITEVCDYIQQQKSPGPGQTQPSLSSSKVERKNVKLKIKDSPPMMRHNVVGKEDSTKKMVLSDLCRLYFGAVQKAIGVFHKSLSNDLAPEVFIANSKMIIMVGQKLVDALCQEALQKADRNEILHGSSNFCGLLKNLAVATKNAAMQYPSPEAMKELQNQADGLSKYTQQFRAMME</sequence>
<accession>A0A670I1E2</accession>
<keyword evidence="5" id="KW-0963">Cytoplasm</keyword>
<dbReference type="PANTHER" id="PTHR10654">
    <property type="entry name" value="CAS SCAFFOLDING PROTEIN"/>
    <property type="match status" value="1"/>
</dbReference>
<dbReference type="OrthoDB" id="5983572at2759"/>
<dbReference type="PROSITE" id="PS50002">
    <property type="entry name" value="SH3"/>
    <property type="match status" value="1"/>
</dbReference>
<dbReference type="FunFam" id="1.20.120.830:FF:000001">
    <property type="entry name" value="BCAR1 scaffold protein, Cas family member"/>
    <property type="match status" value="1"/>
</dbReference>
<dbReference type="PRINTS" id="PR00452">
    <property type="entry name" value="SH3DOMAIN"/>
</dbReference>
<feature type="region of interest" description="Disordered" evidence="10">
    <location>
        <begin position="685"/>
        <end position="704"/>
    </location>
</feature>
<evidence type="ECO:0000256" key="8">
    <source>
        <dbReference type="ARBA" id="ARBA00022949"/>
    </source>
</evidence>
<evidence type="ECO:0000256" key="2">
    <source>
        <dbReference type="ARBA" id="ARBA00004496"/>
    </source>
</evidence>
<dbReference type="GO" id="GO:0051897">
    <property type="term" value="P:positive regulation of phosphatidylinositol 3-kinase/protein kinase B signal transduction"/>
    <property type="evidence" value="ECO:0007669"/>
    <property type="project" value="Ensembl"/>
</dbReference>
<dbReference type="Gene3D" id="2.30.30.40">
    <property type="entry name" value="SH3 Domains"/>
    <property type="match status" value="1"/>
</dbReference>
<dbReference type="Ensembl" id="ENSPMRT00000005600.1">
    <property type="protein sequence ID" value="ENSPMRP00000005252.1"/>
    <property type="gene ID" value="ENSPMRG00000003614.1"/>
</dbReference>
<evidence type="ECO:0000256" key="1">
    <source>
        <dbReference type="ARBA" id="ARBA00004246"/>
    </source>
</evidence>
<protein>
    <submittedName>
        <fullName evidence="12">Cas scaffold protein family member 4</fullName>
    </submittedName>
</protein>
<dbReference type="Gene3D" id="1.20.120.830">
    <property type="entry name" value="Serine-rich domain"/>
    <property type="match status" value="1"/>
</dbReference>
<evidence type="ECO:0000259" key="11">
    <source>
        <dbReference type="PROSITE" id="PS50002"/>
    </source>
</evidence>
<evidence type="ECO:0000256" key="3">
    <source>
        <dbReference type="ARBA" id="ARBA00007848"/>
    </source>
</evidence>
<evidence type="ECO:0000256" key="10">
    <source>
        <dbReference type="SAM" id="MobiDB-lite"/>
    </source>
</evidence>
<gene>
    <name evidence="12" type="primary">CASS4</name>
</gene>
<keyword evidence="6" id="KW-0597">Phosphoprotein</keyword>
<dbReference type="PANTHER" id="PTHR10654:SF19">
    <property type="entry name" value="CAS SCAFFOLDING PROTEIN FAMILY MEMBER 4"/>
    <property type="match status" value="1"/>
</dbReference>
<dbReference type="CDD" id="cd11844">
    <property type="entry name" value="SH3_CAS"/>
    <property type="match status" value="1"/>
</dbReference>
<dbReference type="CTD" id="57091"/>
<dbReference type="Pfam" id="PF12026">
    <property type="entry name" value="CAS_C"/>
    <property type="match status" value="1"/>
</dbReference>
<comment type="similarity">
    <text evidence="3">Belongs to the CAS family.</text>
</comment>
<feature type="compositionally biased region" description="Polar residues" evidence="10">
    <location>
        <begin position="685"/>
        <end position="700"/>
    </location>
</feature>
<dbReference type="OMA" id="TYERMDM"/>
<dbReference type="SMART" id="SM00326">
    <property type="entry name" value="SH3"/>
    <property type="match status" value="1"/>
</dbReference>
<dbReference type="GO" id="GO:0016477">
    <property type="term" value="P:cell migration"/>
    <property type="evidence" value="ECO:0007669"/>
    <property type="project" value="TreeGrafter"/>
</dbReference>
<dbReference type="GO" id="GO:1900026">
    <property type="term" value="P:positive regulation of substrate adhesion-dependent cell spreading"/>
    <property type="evidence" value="ECO:0007669"/>
    <property type="project" value="Ensembl"/>
</dbReference>
<dbReference type="InterPro" id="IPR036028">
    <property type="entry name" value="SH3-like_dom_sf"/>
</dbReference>
<keyword evidence="7" id="KW-0130">Cell adhesion</keyword>
<keyword evidence="8" id="KW-0965">Cell junction</keyword>
<dbReference type="GO" id="GO:1990782">
    <property type="term" value="F:protein tyrosine kinase binding"/>
    <property type="evidence" value="ECO:0007669"/>
    <property type="project" value="Ensembl"/>
</dbReference>
<organism evidence="12 13">
    <name type="scientific">Podarcis muralis</name>
    <name type="common">Wall lizard</name>
    <name type="synonym">Lacerta muralis</name>
    <dbReference type="NCBI Taxonomy" id="64176"/>
    <lineage>
        <taxon>Eukaryota</taxon>
        <taxon>Metazoa</taxon>
        <taxon>Chordata</taxon>
        <taxon>Craniata</taxon>
        <taxon>Vertebrata</taxon>
        <taxon>Euteleostomi</taxon>
        <taxon>Lepidosauria</taxon>
        <taxon>Squamata</taxon>
        <taxon>Bifurcata</taxon>
        <taxon>Unidentata</taxon>
        <taxon>Episquamata</taxon>
        <taxon>Laterata</taxon>
        <taxon>Lacertibaenia</taxon>
        <taxon>Lacertidae</taxon>
        <taxon>Podarcis</taxon>
    </lineage>
</organism>
<dbReference type="KEGG" id="pmua:114599664"/>
<dbReference type="FunFam" id="2.30.30.40:FF:000009">
    <property type="entry name" value="Breast cancer anti-estrogen resistance 1"/>
    <property type="match status" value="1"/>
</dbReference>
<dbReference type="GeneTree" id="ENSGT00950000183008"/>
<dbReference type="GO" id="GO:0005925">
    <property type="term" value="C:focal adhesion"/>
    <property type="evidence" value="ECO:0007669"/>
    <property type="project" value="UniProtKB-SubCell"/>
</dbReference>
<evidence type="ECO:0000256" key="7">
    <source>
        <dbReference type="ARBA" id="ARBA00022889"/>
    </source>
</evidence>
<evidence type="ECO:0000313" key="12">
    <source>
        <dbReference type="Ensembl" id="ENSPMRP00000005252.1"/>
    </source>
</evidence>
<evidence type="ECO:0000256" key="5">
    <source>
        <dbReference type="ARBA" id="ARBA00022490"/>
    </source>
</evidence>
<keyword evidence="4 9" id="KW-0728">SH3 domain</keyword>
<dbReference type="RefSeq" id="XP_028591089.1">
    <property type="nucleotide sequence ID" value="XM_028735256.1"/>
</dbReference>
<feature type="domain" description="SH3" evidence="11">
    <location>
        <begin position="3"/>
        <end position="65"/>
    </location>
</feature>